<organism evidence="2 3">
    <name type="scientific">Myroides marinus</name>
    <dbReference type="NCBI Taxonomy" id="703342"/>
    <lineage>
        <taxon>Bacteria</taxon>
        <taxon>Pseudomonadati</taxon>
        <taxon>Bacteroidota</taxon>
        <taxon>Flavobacteriia</taxon>
        <taxon>Flavobacteriales</taxon>
        <taxon>Flavobacteriaceae</taxon>
        <taxon>Myroides</taxon>
    </lineage>
</organism>
<proteinExistence type="predicted"/>
<name>A0A161S6S4_9FLAO</name>
<reference evidence="2 3" key="1">
    <citation type="submission" date="2016-01" db="EMBL/GenBank/DDBJ databases">
        <title>Whole genome sequencing of Myroides marinus L41.</title>
        <authorList>
            <person name="Hong K.W."/>
        </authorList>
    </citation>
    <scope>NUCLEOTIDE SEQUENCE [LARGE SCALE GENOMIC DNA]</scope>
    <source>
        <strain evidence="2 3">L41</strain>
    </source>
</reference>
<feature type="transmembrane region" description="Helical" evidence="1">
    <location>
        <begin position="32"/>
        <end position="58"/>
    </location>
</feature>
<dbReference type="AlphaFoldDB" id="A0A161S6S4"/>
<feature type="transmembrane region" description="Helical" evidence="1">
    <location>
        <begin position="126"/>
        <end position="152"/>
    </location>
</feature>
<evidence type="ECO:0000313" key="2">
    <source>
        <dbReference type="EMBL" id="KZE80729.1"/>
    </source>
</evidence>
<keyword evidence="3" id="KW-1185">Reference proteome</keyword>
<feature type="transmembrane region" description="Helical" evidence="1">
    <location>
        <begin position="70"/>
        <end position="95"/>
    </location>
</feature>
<comment type="caution">
    <text evidence="2">The sequence shown here is derived from an EMBL/GenBank/DDBJ whole genome shotgun (WGS) entry which is preliminary data.</text>
</comment>
<dbReference type="RefSeq" id="WP_038987507.1">
    <property type="nucleotide sequence ID" value="NZ_JACAJW010000012.1"/>
</dbReference>
<keyword evidence="1" id="KW-1133">Transmembrane helix</keyword>
<protein>
    <recommendedName>
        <fullName evidence="4">DUF5362 domain-containing protein</fullName>
    </recommendedName>
</protein>
<accession>A0A161S6S4</accession>
<sequence>MDFNNMVDDRELIVVPTETRFHLEKTGTYTKIISIVGFVIGAFFALVSLGVLFGGSAIVSSIPGMGGLGVLGGGVFMFIGLLMLVFTAVVIFLMIKLFRFSTLSTSSIMKEDNLELEAAFKELKTYFVVGGIIAIVMIAGSLLGLIAFGGMIMNLASGGLGV</sequence>
<keyword evidence="1" id="KW-0812">Transmembrane</keyword>
<gene>
    <name evidence="2" type="ORF">AV926_09940</name>
</gene>
<evidence type="ECO:0000256" key="1">
    <source>
        <dbReference type="SAM" id="Phobius"/>
    </source>
</evidence>
<dbReference type="EMBL" id="LQNU01000055">
    <property type="protein sequence ID" value="KZE80729.1"/>
    <property type="molecule type" value="Genomic_DNA"/>
</dbReference>
<evidence type="ECO:0008006" key="4">
    <source>
        <dbReference type="Google" id="ProtNLM"/>
    </source>
</evidence>
<dbReference type="Proteomes" id="UP000076630">
    <property type="component" value="Unassembled WGS sequence"/>
</dbReference>
<evidence type="ECO:0000313" key="3">
    <source>
        <dbReference type="Proteomes" id="UP000076630"/>
    </source>
</evidence>
<keyword evidence="1" id="KW-0472">Membrane</keyword>